<evidence type="ECO:0000256" key="3">
    <source>
        <dbReference type="ARBA" id="ARBA00022553"/>
    </source>
</evidence>
<dbReference type="GO" id="GO:0031177">
    <property type="term" value="F:phosphopantetheine binding"/>
    <property type="evidence" value="ECO:0007669"/>
    <property type="project" value="InterPro"/>
</dbReference>
<proteinExistence type="predicted"/>
<comment type="pathway">
    <text evidence="1">Siderophore biosynthesis.</text>
</comment>
<comment type="caution">
    <text evidence="7">The sequence shown here is derived from an EMBL/GenBank/DDBJ whole genome shotgun (WGS) entry which is preliminary data.</text>
</comment>
<dbReference type="Pfam" id="PF13193">
    <property type="entry name" value="AMP-binding_C"/>
    <property type="match status" value="1"/>
</dbReference>
<dbReference type="Pfam" id="PF00550">
    <property type="entry name" value="PP-binding"/>
    <property type="match status" value="1"/>
</dbReference>
<dbReference type="PROSITE" id="PS50075">
    <property type="entry name" value="CARRIER"/>
    <property type="match status" value="1"/>
</dbReference>
<dbReference type="PROSITE" id="PS00455">
    <property type="entry name" value="AMP_BINDING"/>
    <property type="match status" value="1"/>
</dbReference>
<dbReference type="InterPro" id="IPR045851">
    <property type="entry name" value="AMP-bd_C_sf"/>
</dbReference>
<dbReference type="Gene3D" id="2.30.38.10">
    <property type="entry name" value="Luciferase, Domain 3"/>
    <property type="match status" value="1"/>
</dbReference>
<feature type="compositionally biased region" description="Basic and acidic residues" evidence="5">
    <location>
        <begin position="1076"/>
        <end position="1090"/>
    </location>
</feature>
<dbReference type="SUPFAM" id="SSF56801">
    <property type="entry name" value="Acetyl-CoA synthetase-like"/>
    <property type="match status" value="1"/>
</dbReference>
<dbReference type="EMBL" id="FPIW01000012">
    <property type="protein sequence ID" value="SFW36360.1"/>
    <property type="molecule type" value="Genomic_DNA"/>
</dbReference>
<feature type="domain" description="Carrier" evidence="6">
    <location>
        <begin position="1000"/>
        <end position="1075"/>
    </location>
</feature>
<dbReference type="PANTHER" id="PTHR45527">
    <property type="entry name" value="NONRIBOSOMAL PEPTIDE SYNTHETASE"/>
    <property type="match status" value="1"/>
</dbReference>
<dbReference type="InterPro" id="IPR036736">
    <property type="entry name" value="ACP-like_sf"/>
</dbReference>
<dbReference type="InterPro" id="IPR020845">
    <property type="entry name" value="AMP-binding_CS"/>
</dbReference>
<evidence type="ECO:0000313" key="8">
    <source>
        <dbReference type="Proteomes" id="UP000182680"/>
    </source>
</evidence>
<keyword evidence="3" id="KW-0597">Phosphoprotein</keyword>
<evidence type="ECO:0000256" key="5">
    <source>
        <dbReference type="SAM" id="MobiDB-lite"/>
    </source>
</evidence>
<dbReference type="SUPFAM" id="SSF47336">
    <property type="entry name" value="ACP-like"/>
    <property type="match status" value="1"/>
</dbReference>
<dbReference type="InterPro" id="IPR001242">
    <property type="entry name" value="Condensation_dom"/>
</dbReference>
<dbReference type="Gene3D" id="3.30.300.30">
    <property type="match status" value="1"/>
</dbReference>
<dbReference type="CDD" id="cd19535">
    <property type="entry name" value="Cyc_NRPS"/>
    <property type="match status" value="1"/>
</dbReference>
<organism evidence="7 8">
    <name type="scientific">Desulfovibrio desulfuricans</name>
    <dbReference type="NCBI Taxonomy" id="876"/>
    <lineage>
        <taxon>Bacteria</taxon>
        <taxon>Pseudomonadati</taxon>
        <taxon>Thermodesulfobacteriota</taxon>
        <taxon>Desulfovibrionia</taxon>
        <taxon>Desulfovibrionales</taxon>
        <taxon>Desulfovibrionaceae</taxon>
        <taxon>Desulfovibrio</taxon>
    </lineage>
</organism>
<dbReference type="GO" id="GO:0044550">
    <property type="term" value="P:secondary metabolite biosynthetic process"/>
    <property type="evidence" value="ECO:0007669"/>
    <property type="project" value="TreeGrafter"/>
</dbReference>
<dbReference type="InterPro" id="IPR023213">
    <property type="entry name" value="CAT-like_dom_sf"/>
</dbReference>
<dbReference type="InterPro" id="IPR057737">
    <property type="entry name" value="Condensation_MtbB-like"/>
</dbReference>
<evidence type="ECO:0000256" key="4">
    <source>
        <dbReference type="ARBA" id="ARBA00022598"/>
    </source>
</evidence>
<gene>
    <name evidence="7" type="ORF">SAMN02910291_01011</name>
</gene>
<dbReference type="InterPro" id="IPR009081">
    <property type="entry name" value="PP-bd_ACP"/>
</dbReference>
<feature type="compositionally biased region" description="Basic residues" evidence="5">
    <location>
        <begin position="1094"/>
        <end position="1104"/>
    </location>
</feature>
<dbReference type="Gene3D" id="3.40.50.980">
    <property type="match status" value="2"/>
</dbReference>
<accession>A0AA94L1T7</accession>
<evidence type="ECO:0000256" key="1">
    <source>
        <dbReference type="ARBA" id="ARBA00004924"/>
    </source>
</evidence>
<dbReference type="InterPro" id="IPR020806">
    <property type="entry name" value="PKS_PP-bd"/>
</dbReference>
<dbReference type="Proteomes" id="UP000182680">
    <property type="component" value="Unassembled WGS sequence"/>
</dbReference>
<dbReference type="AlphaFoldDB" id="A0AA94L1T7"/>
<dbReference type="NCBIfam" id="TIGR01733">
    <property type="entry name" value="AA-adenyl-dom"/>
    <property type="match status" value="1"/>
</dbReference>
<evidence type="ECO:0000256" key="2">
    <source>
        <dbReference type="ARBA" id="ARBA00022450"/>
    </source>
</evidence>
<dbReference type="InterPro" id="IPR025110">
    <property type="entry name" value="AMP-bd_C"/>
</dbReference>
<dbReference type="GO" id="GO:0043041">
    <property type="term" value="P:amino acid activation for nonribosomal peptide biosynthetic process"/>
    <property type="evidence" value="ECO:0007669"/>
    <property type="project" value="TreeGrafter"/>
</dbReference>
<dbReference type="Pfam" id="PF00501">
    <property type="entry name" value="AMP-binding"/>
    <property type="match status" value="1"/>
</dbReference>
<dbReference type="InterPro" id="IPR000873">
    <property type="entry name" value="AMP-dep_synth/lig_dom"/>
</dbReference>
<keyword evidence="4" id="KW-0436">Ligase</keyword>
<dbReference type="FunFam" id="3.30.559.30:FF:000006">
    <property type="entry name" value="Yersiniabactin polyketide/non-ribosomal peptide synthetase"/>
    <property type="match status" value="1"/>
</dbReference>
<dbReference type="Pfam" id="PF00668">
    <property type="entry name" value="Condensation"/>
    <property type="match status" value="1"/>
</dbReference>
<dbReference type="SUPFAM" id="SSF52777">
    <property type="entry name" value="CoA-dependent acyltransferases"/>
    <property type="match status" value="2"/>
</dbReference>
<evidence type="ECO:0000259" key="6">
    <source>
        <dbReference type="PROSITE" id="PS50075"/>
    </source>
</evidence>
<dbReference type="GO" id="GO:0005737">
    <property type="term" value="C:cytoplasm"/>
    <property type="evidence" value="ECO:0007669"/>
    <property type="project" value="TreeGrafter"/>
</dbReference>
<dbReference type="SMART" id="SM00823">
    <property type="entry name" value="PKS_PP"/>
    <property type="match status" value="1"/>
</dbReference>
<dbReference type="RefSeq" id="WP_072311579.1">
    <property type="nucleotide sequence ID" value="NZ_FPIW01000012.1"/>
</dbReference>
<keyword evidence="2" id="KW-0596">Phosphopantetheine</keyword>
<dbReference type="InterPro" id="IPR010071">
    <property type="entry name" value="AA_adenyl_dom"/>
</dbReference>
<name>A0AA94L1T7_DESDE</name>
<dbReference type="GO" id="GO:0016874">
    <property type="term" value="F:ligase activity"/>
    <property type="evidence" value="ECO:0007669"/>
    <property type="project" value="UniProtKB-KW"/>
</dbReference>
<dbReference type="Gene3D" id="3.30.559.30">
    <property type="entry name" value="Nonribosomal peptide synthetase, condensation domain"/>
    <property type="match status" value="1"/>
</dbReference>
<dbReference type="PANTHER" id="PTHR45527:SF10">
    <property type="entry name" value="PYOCHELIN SYNTHASE PCHF"/>
    <property type="match status" value="1"/>
</dbReference>
<dbReference type="Gene3D" id="1.10.1200.10">
    <property type="entry name" value="ACP-like"/>
    <property type="match status" value="1"/>
</dbReference>
<dbReference type="Gene3D" id="3.30.559.10">
    <property type="entry name" value="Chloramphenicol acetyltransferase-like domain"/>
    <property type="match status" value="1"/>
</dbReference>
<feature type="region of interest" description="Disordered" evidence="5">
    <location>
        <begin position="1076"/>
        <end position="1104"/>
    </location>
</feature>
<evidence type="ECO:0000313" key="7">
    <source>
        <dbReference type="EMBL" id="SFW36360.1"/>
    </source>
</evidence>
<reference evidence="8" key="1">
    <citation type="submission" date="2016-11" db="EMBL/GenBank/DDBJ databases">
        <authorList>
            <person name="Jaros S."/>
            <person name="Januszkiewicz K."/>
            <person name="Wedrychowicz H."/>
        </authorList>
    </citation>
    <scope>NUCLEOTIDE SEQUENCE [LARGE SCALE GENOMIC DNA]</scope>
    <source>
        <strain evidence="8">DSM 7057</strain>
    </source>
</reference>
<sequence>MSMTAEQMQLFARLANKKGLARPSQEKNPADSEAPLEFPMTDVQWAYWIGRTTGVKLSGVASHGYQEFDCGALDVDLLQTSWDKVIARHDMLRATVTGDGVFRVQSEVPPLRWDVEDLRGLGAEEKKHRLEARRQAFSHRIPDLSVWPVILLGASIVADDFVRIHLSCDAVMADVYSIGNCLRELGAFYSDPHCELPAPGMTFGQYMEEQKRKEKSAFYENCRAYWHSRLADFPAAPQLPVRENPPQAQRFCRLRAGLQLEEWVAFKAKCARYALTPSVVLYAAFAAIMGKWAAKAEFCLNVTVFNRDSENPAIKDVVGDFTSTMLSTARKIRQEENFIDYAKALDAVFWQDFEHSAFSGIKVLQALSERRKHSVLMPIVFTSTIGAGDVGEILDINNGVFGKPAYTITQTPQIWLDHQVLEEDGTLVFNWDVVEGIFDDAVLTDMFESYTRFVEILAHPDTDWQRPVEIPLPEAQQMRRSAPPPSFHRDDRLLHHGFLDHVLASPDRVAIIAPDRTLTYGELFTAAKDVARRLKTVLPQDAKDMLVAVALPKSWEQIAAVLGVLLTGAAYVPVDPAWPLARRMAVLQQGARAVVADAQALPAEWAGLPLAAVGPVGKPEPASSADLISLQRFSPDRLAYVIFTSGTTGTPKGVMMTHEAVQNTIHDINARFSLSSEDSVFALSALSFDLSVYDIFGLLSVGGHLVLPHDAELRDPSAWVRRLTVHPVTLWNSVPTLWQMLVEHGETPPRMPRLALLSGDWVPVRLPRESARFSPGTKLVSLGGATEAAIWSIAYEMSVEDPPAGWRSIPYGRALTHQSVEALHEDLTPCPDDVVGELFIGGRGLSLGYLGDATLSGERFIPHPVTGERLYRTGDMGRWRSNGQIEFLGRRDTQVKINGLRIELGDVEAALSSLAGIAAAVASVVPLAGGMDGLAAYIVPQNAEVPPRPGELREALLAKLPHYMVPQRYVFLESLPLSDNGKVDRKRLPVPRFEEAVPDETGSELEECIRAVVAQHLGVSSFGLDDKFFDLGATSLLMVKIHRGLNQVLPDQIALIQLFEAPSVRALARLIAKEENDAAGKGRGHAEKRLAARSSRRNRTGREK</sequence>
<protein>
    <submittedName>
        <fullName evidence="7">Amino acid adenylation domain-containing protein</fullName>
    </submittedName>
</protein>